<proteinExistence type="predicted"/>
<dbReference type="InterPro" id="IPR007349">
    <property type="entry name" value="DUF418"/>
</dbReference>
<evidence type="ECO:0000259" key="2">
    <source>
        <dbReference type="Pfam" id="PF04235"/>
    </source>
</evidence>
<dbReference type="EMBL" id="SPQC01000004">
    <property type="protein sequence ID" value="TFU23909.1"/>
    <property type="molecule type" value="Genomic_DNA"/>
</dbReference>
<feature type="transmembrane region" description="Helical" evidence="1">
    <location>
        <begin position="288"/>
        <end position="313"/>
    </location>
</feature>
<dbReference type="OrthoDB" id="9807744at2"/>
<keyword evidence="1" id="KW-0472">Membrane</keyword>
<evidence type="ECO:0000256" key="1">
    <source>
        <dbReference type="SAM" id="Phobius"/>
    </source>
</evidence>
<dbReference type="Proteomes" id="UP000297951">
    <property type="component" value="Unassembled WGS sequence"/>
</dbReference>
<dbReference type="AlphaFoldDB" id="A0A4Y9F624"/>
<evidence type="ECO:0000313" key="3">
    <source>
        <dbReference type="EMBL" id="TFU23909.1"/>
    </source>
</evidence>
<feature type="transmembrane region" description="Helical" evidence="1">
    <location>
        <begin position="369"/>
        <end position="388"/>
    </location>
</feature>
<dbReference type="Pfam" id="PF04235">
    <property type="entry name" value="DUF418"/>
    <property type="match status" value="1"/>
</dbReference>
<sequence length="412" mass="43160">MERPHQTLQPQSPQTLPAPRMLVPDVARGLMLWGIAVANVTTAWVVFAGGPASMTGRVVDGSFWDKLTIMFTTSFVHARGFPMFSTLLGFGVGLIAASLYRRSYPLPKARGVIARRYGMLAIFGVLHMVFLFWGDIMLAYGLIGLFMACLIAVRTKVLLWVAGTLFAVTNLVALAGVLLLEAVLGAGQLQELLNGGSSGGLLPITSYWSVLLNGLIVLLGSFLSVPLQAFMLLPLMLLGFVLAREGVLADPARHRRVLVWLAGVGLVAALGTGIPAGLEALGVLHTGVFGVLTMTLGVLGGPGFIALLALALAGVQERTDAGAPVTAPLRPLIALGKRSMTGYVLQSVIFLVVFGDFALGLFADAGASVLLLVGTAGWLVTVLAAVTLEAAGKPGPLEALHRRMSYGKGGLN</sequence>
<keyword evidence="1" id="KW-0812">Transmembrane</keyword>
<dbReference type="PANTHER" id="PTHR30590">
    <property type="entry name" value="INNER MEMBRANE PROTEIN"/>
    <property type="match status" value="1"/>
</dbReference>
<evidence type="ECO:0000313" key="4">
    <source>
        <dbReference type="Proteomes" id="UP000297951"/>
    </source>
</evidence>
<comment type="caution">
    <text evidence="3">The sequence shown here is derived from an EMBL/GenBank/DDBJ whole genome shotgun (WGS) entry which is preliminary data.</text>
</comment>
<feature type="transmembrane region" description="Helical" evidence="1">
    <location>
        <begin position="120"/>
        <end position="153"/>
    </location>
</feature>
<name>A0A4Y9F624_9MICC</name>
<dbReference type="RefSeq" id="WP_135011326.1">
    <property type="nucleotide sequence ID" value="NZ_JADGLK010000004.1"/>
</dbReference>
<dbReference type="STRING" id="85336.A7979_08775"/>
<feature type="transmembrane region" description="Helical" evidence="1">
    <location>
        <begin position="229"/>
        <end position="245"/>
    </location>
</feature>
<feature type="transmembrane region" description="Helical" evidence="1">
    <location>
        <begin position="201"/>
        <end position="223"/>
    </location>
</feature>
<reference evidence="3 4" key="1">
    <citation type="submission" date="2019-03" db="EMBL/GenBank/DDBJ databases">
        <title>Diversity of the mouse oral microbiome.</title>
        <authorList>
            <person name="Joseph S."/>
            <person name="Aduse-Opoku J."/>
            <person name="Curtis M."/>
            <person name="Wade W."/>
            <person name="Hashim A."/>
        </authorList>
    </citation>
    <scope>NUCLEOTIDE SEQUENCE [LARGE SCALE GENOMIC DNA]</scope>
    <source>
        <strain evidence="4">irhom_31</strain>
    </source>
</reference>
<feature type="transmembrane region" description="Helical" evidence="1">
    <location>
        <begin position="30"/>
        <end position="50"/>
    </location>
</feature>
<feature type="transmembrane region" description="Helical" evidence="1">
    <location>
        <begin position="257"/>
        <end position="276"/>
    </location>
</feature>
<keyword evidence="1" id="KW-1133">Transmembrane helix</keyword>
<dbReference type="InterPro" id="IPR052529">
    <property type="entry name" value="Bact_Transport_Assoc"/>
</dbReference>
<dbReference type="PANTHER" id="PTHR30590:SF2">
    <property type="entry name" value="INNER MEMBRANE PROTEIN"/>
    <property type="match status" value="1"/>
</dbReference>
<accession>A0A4Y9F624</accession>
<feature type="domain" description="DUF418" evidence="2">
    <location>
        <begin position="242"/>
        <end position="408"/>
    </location>
</feature>
<gene>
    <name evidence="3" type="ORF">E4U03_02070</name>
</gene>
<feature type="transmembrane region" description="Helical" evidence="1">
    <location>
        <begin position="80"/>
        <end position="100"/>
    </location>
</feature>
<organism evidence="3 4">
    <name type="scientific">Rothia nasimurium</name>
    <dbReference type="NCBI Taxonomy" id="85336"/>
    <lineage>
        <taxon>Bacteria</taxon>
        <taxon>Bacillati</taxon>
        <taxon>Actinomycetota</taxon>
        <taxon>Actinomycetes</taxon>
        <taxon>Micrococcales</taxon>
        <taxon>Micrococcaceae</taxon>
        <taxon>Rothia</taxon>
    </lineage>
</organism>
<protein>
    <submittedName>
        <fullName evidence="3">DUF418 domain-containing protein</fullName>
    </submittedName>
</protein>
<feature type="transmembrane region" description="Helical" evidence="1">
    <location>
        <begin position="159"/>
        <end position="180"/>
    </location>
</feature>
<feature type="transmembrane region" description="Helical" evidence="1">
    <location>
        <begin position="343"/>
        <end position="363"/>
    </location>
</feature>